<dbReference type="Pfam" id="PF11807">
    <property type="entry name" value="UstYa"/>
    <property type="match status" value="1"/>
</dbReference>
<feature type="transmembrane region" description="Helical" evidence="4">
    <location>
        <begin position="40"/>
        <end position="62"/>
    </location>
</feature>
<evidence type="ECO:0000256" key="4">
    <source>
        <dbReference type="SAM" id="Phobius"/>
    </source>
</evidence>
<evidence type="ECO:0000256" key="3">
    <source>
        <dbReference type="ARBA" id="ARBA00035112"/>
    </source>
</evidence>
<name>A0AA40CYA7_9PEZI</name>
<keyword evidence="2" id="KW-0560">Oxidoreductase</keyword>
<keyword evidence="4" id="KW-1133">Transmembrane helix</keyword>
<comment type="caution">
    <text evidence="5">The sequence shown here is derived from an EMBL/GenBank/DDBJ whole genome shotgun (WGS) entry which is preliminary data.</text>
</comment>
<dbReference type="Proteomes" id="UP001175001">
    <property type="component" value="Unassembled WGS sequence"/>
</dbReference>
<evidence type="ECO:0000256" key="1">
    <source>
        <dbReference type="ARBA" id="ARBA00004685"/>
    </source>
</evidence>
<keyword evidence="4" id="KW-0812">Transmembrane</keyword>
<evidence type="ECO:0000256" key="2">
    <source>
        <dbReference type="ARBA" id="ARBA00023002"/>
    </source>
</evidence>
<dbReference type="InterPro" id="IPR021765">
    <property type="entry name" value="UstYa-like"/>
</dbReference>
<comment type="similarity">
    <text evidence="3">Belongs to the ustYa family.</text>
</comment>
<dbReference type="GO" id="GO:0043386">
    <property type="term" value="P:mycotoxin biosynthetic process"/>
    <property type="evidence" value="ECO:0007669"/>
    <property type="project" value="InterPro"/>
</dbReference>
<dbReference type="GO" id="GO:0016491">
    <property type="term" value="F:oxidoreductase activity"/>
    <property type="evidence" value="ECO:0007669"/>
    <property type="project" value="UniProtKB-KW"/>
</dbReference>
<keyword evidence="6" id="KW-1185">Reference proteome</keyword>
<dbReference type="AlphaFoldDB" id="A0AA40CYA7"/>
<reference evidence="5" key="1">
    <citation type="submission" date="2023-06" db="EMBL/GenBank/DDBJ databases">
        <title>Multi-omics analyses reveal the molecular pathogenesis toolkit of Lasiodiplodia hormozganensis, a cross-kingdom pathogen.</title>
        <authorList>
            <person name="Felix C."/>
            <person name="Meneses R."/>
            <person name="Goncalves M.F.M."/>
            <person name="Tilleman L."/>
            <person name="Duarte A.S."/>
            <person name="Jorrin-Novo J.V."/>
            <person name="Van De Peer Y."/>
            <person name="Deforce D."/>
            <person name="Van Nieuwerburgh F."/>
            <person name="Esteves A.C."/>
            <person name="Alves A."/>
        </authorList>
    </citation>
    <scope>NUCLEOTIDE SEQUENCE</scope>
    <source>
        <strain evidence="5">CBS 339.90</strain>
    </source>
</reference>
<gene>
    <name evidence="5" type="primary">ustYa_7</name>
    <name evidence="5" type="ORF">DIS24_g5831</name>
</gene>
<comment type="pathway">
    <text evidence="1">Mycotoxin biosynthesis.</text>
</comment>
<protein>
    <submittedName>
        <fullName evidence="5">Oxidase ustYa</fullName>
    </submittedName>
</protein>
<sequence length="265" mass="29411">MAEYAAVPHTEDDEHLPRRKRRFSPSSLFSRDQLAEFSSAPVAIAAGVLLTAASIWVLYAIFSGISAHRQTSLGEEINSLVPEFPRIPRVFWNDSSYGPDVDISTLTKKDRERVLDNWAELIPEGEGFVPVDDPTKSTLPPPLQKDDPSAPYYYAMSVFHQIHCLDSILRMFLDADRGDHRSHSHAGDTAHAMHCFDYLRQAIMCCGDTALEGADPYTIAKGKDTLSFGTFGIGSTHMCKDYGAIYAYAKTHANPRWLGRGSGQE</sequence>
<proteinExistence type="inferred from homology"/>
<dbReference type="PANTHER" id="PTHR33365">
    <property type="entry name" value="YALI0B05434P"/>
    <property type="match status" value="1"/>
</dbReference>
<evidence type="ECO:0000313" key="5">
    <source>
        <dbReference type="EMBL" id="KAK0653614.1"/>
    </source>
</evidence>
<accession>A0AA40CYA7</accession>
<dbReference type="EMBL" id="JAUJDW010000026">
    <property type="protein sequence ID" value="KAK0653614.1"/>
    <property type="molecule type" value="Genomic_DNA"/>
</dbReference>
<dbReference type="PANTHER" id="PTHR33365:SF11">
    <property type="entry name" value="TAT PATHWAY SIGNAL SEQUENCE"/>
    <property type="match status" value="1"/>
</dbReference>
<keyword evidence="4" id="KW-0472">Membrane</keyword>
<evidence type="ECO:0000313" key="6">
    <source>
        <dbReference type="Proteomes" id="UP001175001"/>
    </source>
</evidence>
<organism evidence="5 6">
    <name type="scientific">Lasiodiplodia hormozganensis</name>
    <dbReference type="NCBI Taxonomy" id="869390"/>
    <lineage>
        <taxon>Eukaryota</taxon>
        <taxon>Fungi</taxon>
        <taxon>Dikarya</taxon>
        <taxon>Ascomycota</taxon>
        <taxon>Pezizomycotina</taxon>
        <taxon>Dothideomycetes</taxon>
        <taxon>Dothideomycetes incertae sedis</taxon>
        <taxon>Botryosphaeriales</taxon>
        <taxon>Botryosphaeriaceae</taxon>
        <taxon>Lasiodiplodia</taxon>
    </lineage>
</organism>